<feature type="transmembrane region" description="Helical" evidence="1">
    <location>
        <begin position="322"/>
        <end position="344"/>
    </location>
</feature>
<keyword evidence="1" id="KW-0472">Membrane</keyword>
<dbReference type="InterPro" id="IPR036249">
    <property type="entry name" value="Thioredoxin-like_sf"/>
</dbReference>
<feature type="transmembrane region" description="Helical" evidence="1">
    <location>
        <begin position="271"/>
        <end position="302"/>
    </location>
</feature>
<feature type="transmembrane region" description="Helical" evidence="1">
    <location>
        <begin position="356"/>
        <end position="375"/>
    </location>
</feature>
<dbReference type="SUPFAM" id="SSF52833">
    <property type="entry name" value="Thioredoxin-like"/>
    <property type="match status" value="1"/>
</dbReference>
<dbReference type="PROSITE" id="PS51354">
    <property type="entry name" value="GLUTAREDOXIN_2"/>
    <property type="match status" value="1"/>
</dbReference>
<reference evidence="2 3" key="1">
    <citation type="submission" date="2018-11" db="EMBL/GenBank/DDBJ databases">
        <title>Genome squencing of methanotrophic bacteria isolated from alkaline groundwater in Korea.</title>
        <authorList>
            <person name="Nguyen L.N."/>
        </authorList>
    </citation>
    <scope>NUCLEOTIDE SEQUENCE [LARGE SCALE GENOMIC DNA]</scope>
    <source>
        <strain evidence="2 3">GW6</strain>
    </source>
</reference>
<dbReference type="PROSITE" id="PS00195">
    <property type="entry name" value="GLUTAREDOXIN_1"/>
    <property type="match status" value="1"/>
</dbReference>
<dbReference type="Proteomes" id="UP000273982">
    <property type="component" value="Chromosome"/>
</dbReference>
<dbReference type="RefSeq" id="WP_124738560.1">
    <property type="nucleotide sequence ID" value="NZ_CP034086.1"/>
</dbReference>
<feature type="transmembrane region" description="Helical" evidence="1">
    <location>
        <begin position="153"/>
        <end position="178"/>
    </location>
</feature>
<feature type="transmembrane region" description="Helical" evidence="1">
    <location>
        <begin position="190"/>
        <end position="212"/>
    </location>
</feature>
<sequence length="376" mass="41547">MRLLPLRIALVALLGLAFAWLQFAERPGSQPAQTEWREDGRLHVFFSPDCPHCHEAIEFLKQGRKIAYVLHDISKPSSEALFRRVVKHYGLEDPAVPLFVRGSRYVIGFDSAQTTGREILALLSGQETGARRAAESKIIIPLIGEVDPTHHSLLALTALMGLSDGFNPCAMWVLIYLISLIVNIQDRQKIWWLVGTFVLASGVLYFLFMTAWLNTFLFIGYIRPLTQLIALTAIGFGLDHLIGVAATRGEIVCDVGDMEQRQRTMQWGRRIVAAPVGIASLVMVIALAFAVNAIEFICSAALPAIYTHLLALTDLPIALHYAYIGLYVAFFMLDDLIIFGLAAFAVQKIVNTRYAAISRLIGGVVLIGLGGWMLAR</sequence>
<keyword evidence="1" id="KW-1133">Transmembrane helix</keyword>
<evidence type="ECO:0000313" key="3">
    <source>
        <dbReference type="Proteomes" id="UP000273982"/>
    </source>
</evidence>
<name>A0A3G8M7M7_9HYPH</name>
<evidence type="ECO:0000256" key="1">
    <source>
        <dbReference type="SAM" id="Phobius"/>
    </source>
</evidence>
<proteinExistence type="predicted"/>
<dbReference type="EMBL" id="CP034086">
    <property type="protein sequence ID" value="AZG76808.1"/>
    <property type="molecule type" value="Genomic_DNA"/>
</dbReference>
<protein>
    <submittedName>
        <fullName evidence="2">Glutaredoxin family protein</fullName>
    </submittedName>
</protein>
<dbReference type="CDD" id="cd02976">
    <property type="entry name" value="NrdH"/>
    <property type="match status" value="1"/>
</dbReference>
<accession>A0A3G8M7M7</accession>
<dbReference type="KEGG" id="mros:EHO51_08730"/>
<keyword evidence="1" id="KW-0812">Transmembrane</keyword>
<gene>
    <name evidence="2" type="ORF">EHO51_08730</name>
</gene>
<dbReference type="InterPro" id="IPR011767">
    <property type="entry name" value="GLR_AS"/>
</dbReference>
<organism evidence="2 3">
    <name type="scientific">Methylocystis rosea</name>
    <dbReference type="NCBI Taxonomy" id="173366"/>
    <lineage>
        <taxon>Bacteria</taxon>
        <taxon>Pseudomonadati</taxon>
        <taxon>Pseudomonadota</taxon>
        <taxon>Alphaproteobacteria</taxon>
        <taxon>Hyphomicrobiales</taxon>
        <taxon>Methylocystaceae</taxon>
        <taxon>Methylocystis</taxon>
    </lineage>
</organism>
<dbReference type="Gene3D" id="3.40.30.10">
    <property type="entry name" value="Glutaredoxin"/>
    <property type="match status" value="1"/>
</dbReference>
<feature type="transmembrane region" description="Helical" evidence="1">
    <location>
        <begin position="218"/>
        <end position="238"/>
    </location>
</feature>
<dbReference type="AlphaFoldDB" id="A0A3G8M7M7"/>
<evidence type="ECO:0000313" key="2">
    <source>
        <dbReference type="EMBL" id="AZG76808.1"/>
    </source>
</evidence>